<evidence type="ECO:0000313" key="7">
    <source>
        <dbReference type="Proteomes" id="UP001549119"/>
    </source>
</evidence>
<proteinExistence type="predicted"/>
<dbReference type="PANTHER" id="PTHR24567:SF74">
    <property type="entry name" value="HTH-TYPE TRANSCRIPTIONAL REGULATOR ARCR"/>
    <property type="match status" value="1"/>
</dbReference>
<evidence type="ECO:0000313" key="6">
    <source>
        <dbReference type="EMBL" id="MET3869854.1"/>
    </source>
</evidence>
<dbReference type="Proteomes" id="UP001549119">
    <property type="component" value="Unassembled WGS sequence"/>
</dbReference>
<reference evidence="6 7" key="1">
    <citation type="submission" date="2024-06" db="EMBL/GenBank/DDBJ databases">
        <title>Genomics of switchgrass bacterial isolates.</title>
        <authorList>
            <person name="Shade A."/>
        </authorList>
    </citation>
    <scope>NUCLEOTIDE SEQUENCE [LARGE SCALE GENOMIC DNA]</scope>
    <source>
        <strain evidence="6 7">PvP084</strain>
    </source>
</reference>
<organism evidence="6 7">
    <name type="scientific">Methylobacterium radiotolerans</name>
    <dbReference type="NCBI Taxonomy" id="31998"/>
    <lineage>
        <taxon>Bacteria</taxon>
        <taxon>Pseudomonadati</taxon>
        <taxon>Pseudomonadota</taxon>
        <taxon>Alphaproteobacteria</taxon>
        <taxon>Hyphomicrobiales</taxon>
        <taxon>Methylobacteriaceae</taxon>
        <taxon>Methylobacterium</taxon>
    </lineage>
</organism>
<dbReference type="SMART" id="SM00100">
    <property type="entry name" value="cNMP"/>
    <property type="match status" value="1"/>
</dbReference>
<dbReference type="InterPro" id="IPR014710">
    <property type="entry name" value="RmlC-like_jellyroll"/>
</dbReference>
<dbReference type="InterPro" id="IPR000595">
    <property type="entry name" value="cNMP-bd_dom"/>
</dbReference>
<dbReference type="Gene3D" id="2.60.120.10">
    <property type="entry name" value="Jelly Rolls"/>
    <property type="match status" value="1"/>
</dbReference>
<dbReference type="SUPFAM" id="SSF51206">
    <property type="entry name" value="cAMP-binding domain-like"/>
    <property type="match status" value="1"/>
</dbReference>
<evidence type="ECO:0000259" key="5">
    <source>
        <dbReference type="PROSITE" id="PS51063"/>
    </source>
</evidence>
<evidence type="ECO:0000256" key="1">
    <source>
        <dbReference type="ARBA" id="ARBA00023015"/>
    </source>
</evidence>
<dbReference type="CDD" id="cd00038">
    <property type="entry name" value="CAP_ED"/>
    <property type="match status" value="1"/>
</dbReference>
<keyword evidence="3" id="KW-0804">Transcription</keyword>
<protein>
    <submittedName>
        <fullName evidence="6">CRP-like cAMP-binding protein</fullName>
    </submittedName>
</protein>
<name>A0ABV2NTI8_9HYPH</name>
<evidence type="ECO:0000256" key="3">
    <source>
        <dbReference type="ARBA" id="ARBA00023163"/>
    </source>
</evidence>
<dbReference type="Pfam" id="PF13545">
    <property type="entry name" value="HTH_Crp_2"/>
    <property type="match status" value="1"/>
</dbReference>
<comment type="caution">
    <text evidence="6">The sequence shown here is derived from an EMBL/GenBank/DDBJ whole genome shotgun (WGS) entry which is preliminary data.</text>
</comment>
<dbReference type="EMBL" id="JBEPNW010000007">
    <property type="protein sequence ID" value="MET3869854.1"/>
    <property type="molecule type" value="Genomic_DNA"/>
</dbReference>
<dbReference type="PROSITE" id="PS51063">
    <property type="entry name" value="HTH_CRP_2"/>
    <property type="match status" value="1"/>
</dbReference>
<keyword evidence="7" id="KW-1185">Reference proteome</keyword>
<keyword evidence="1" id="KW-0805">Transcription regulation</keyword>
<keyword evidence="2" id="KW-0238">DNA-binding</keyword>
<sequence length="247" mass="27183">MIDRRTARHNRLLAALPEAALADLSPHLTPVTLVQGEALFEPGDTLTHVHFPLRGLVSIVTVMADGTAVETATVGPEGAVGLVQAIGTGKVFWRAIVQLPGEALCIERMRLQTIGAVDEAVREIARRYTEAVLMQVLQLVACNALHGVEARLARWLLTCRDCVSDDRLPLTQGFLAEMLGVSRTTVTQVARNLQRAKLIAYRHGQVRILDHPGLERCACECHARIRHGFDVLLPLFGKDEWLNQNNP</sequence>
<dbReference type="RefSeq" id="WP_209735531.1">
    <property type="nucleotide sequence ID" value="NZ_JBEPNV010000004.1"/>
</dbReference>
<dbReference type="SUPFAM" id="SSF46785">
    <property type="entry name" value="Winged helix' DNA-binding domain"/>
    <property type="match status" value="1"/>
</dbReference>
<feature type="domain" description="Cyclic nucleotide-binding" evidence="4">
    <location>
        <begin position="12"/>
        <end position="134"/>
    </location>
</feature>
<dbReference type="InterPro" id="IPR050397">
    <property type="entry name" value="Env_Response_Regulators"/>
</dbReference>
<dbReference type="InterPro" id="IPR012318">
    <property type="entry name" value="HTH_CRP"/>
</dbReference>
<dbReference type="SMART" id="SM00419">
    <property type="entry name" value="HTH_CRP"/>
    <property type="match status" value="1"/>
</dbReference>
<dbReference type="InterPro" id="IPR036390">
    <property type="entry name" value="WH_DNA-bd_sf"/>
</dbReference>
<evidence type="ECO:0000256" key="2">
    <source>
        <dbReference type="ARBA" id="ARBA00023125"/>
    </source>
</evidence>
<dbReference type="PANTHER" id="PTHR24567">
    <property type="entry name" value="CRP FAMILY TRANSCRIPTIONAL REGULATORY PROTEIN"/>
    <property type="match status" value="1"/>
</dbReference>
<dbReference type="InterPro" id="IPR018490">
    <property type="entry name" value="cNMP-bd_dom_sf"/>
</dbReference>
<accession>A0ABV2NTI8</accession>
<dbReference type="Gene3D" id="1.10.10.10">
    <property type="entry name" value="Winged helix-like DNA-binding domain superfamily/Winged helix DNA-binding domain"/>
    <property type="match status" value="1"/>
</dbReference>
<dbReference type="InterPro" id="IPR036388">
    <property type="entry name" value="WH-like_DNA-bd_sf"/>
</dbReference>
<gene>
    <name evidence="6" type="ORF">ABIC20_007239</name>
</gene>
<dbReference type="Pfam" id="PF00027">
    <property type="entry name" value="cNMP_binding"/>
    <property type="match status" value="1"/>
</dbReference>
<dbReference type="PROSITE" id="PS50042">
    <property type="entry name" value="CNMP_BINDING_3"/>
    <property type="match status" value="1"/>
</dbReference>
<feature type="domain" description="HTH crp-type" evidence="5">
    <location>
        <begin position="146"/>
        <end position="212"/>
    </location>
</feature>
<evidence type="ECO:0000259" key="4">
    <source>
        <dbReference type="PROSITE" id="PS50042"/>
    </source>
</evidence>